<dbReference type="AlphaFoldDB" id="A0A1B6LKU1"/>
<name>A0A1B6LKU1_9HEMI</name>
<protein>
    <submittedName>
        <fullName evidence="2">Uncharacterized protein</fullName>
    </submittedName>
</protein>
<evidence type="ECO:0000256" key="1">
    <source>
        <dbReference type="SAM" id="MobiDB-lite"/>
    </source>
</evidence>
<reference evidence="2" key="1">
    <citation type="submission" date="2015-11" db="EMBL/GenBank/DDBJ databases">
        <title>De novo transcriptome assembly of four potential Pierce s Disease insect vectors from Arizona vineyards.</title>
        <authorList>
            <person name="Tassone E.E."/>
        </authorList>
    </citation>
    <scope>NUCLEOTIDE SEQUENCE</scope>
</reference>
<feature type="compositionally biased region" description="Polar residues" evidence="1">
    <location>
        <begin position="21"/>
        <end position="57"/>
    </location>
</feature>
<dbReference type="EMBL" id="GEBQ01015646">
    <property type="protein sequence ID" value="JAT24331.1"/>
    <property type="molecule type" value="Transcribed_RNA"/>
</dbReference>
<accession>A0A1B6LKU1</accession>
<feature type="non-terminal residue" evidence="2">
    <location>
        <position position="1"/>
    </location>
</feature>
<sequence>LPTEQHPSTGPKMPGVPTEPQRPTTTIIHTKMESTTFIPFISPTTDSSTDKNQTNDTLPGPSSKDVVPETPGRGPPVKGFVPHKPIRPFIYHRPRLPTNPRGTGIKVTTGVKRRKQGGVPQFFKPWYYVSTVTH</sequence>
<gene>
    <name evidence="2" type="ORF">g.9034</name>
</gene>
<proteinExistence type="predicted"/>
<evidence type="ECO:0000313" key="2">
    <source>
        <dbReference type="EMBL" id="JAT24331.1"/>
    </source>
</evidence>
<feature type="region of interest" description="Disordered" evidence="1">
    <location>
        <begin position="1"/>
        <end position="84"/>
    </location>
</feature>
<organism evidence="2">
    <name type="scientific">Graphocephala atropunctata</name>
    <dbReference type="NCBI Taxonomy" id="36148"/>
    <lineage>
        <taxon>Eukaryota</taxon>
        <taxon>Metazoa</taxon>
        <taxon>Ecdysozoa</taxon>
        <taxon>Arthropoda</taxon>
        <taxon>Hexapoda</taxon>
        <taxon>Insecta</taxon>
        <taxon>Pterygota</taxon>
        <taxon>Neoptera</taxon>
        <taxon>Paraneoptera</taxon>
        <taxon>Hemiptera</taxon>
        <taxon>Auchenorrhyncha</taxon>
        <taxon>Membracoidea</taxon>
        <taxon>Cicadellidae</taxon>
        <taxon>Cicadellinae</taxon>
        <taxon>Cicadellini</taxon>
        <taxon>Graphocephala</taxon>
    </lineage>
</organism>